<keyword evidence="3" id="KW-1185">Reference proteome</keyword>
<feature type="compositionally biased region" description="Basic and acidic residues" evidence="1">
    <location>
        <begin position="99"/>
        <end position="113"/>
    </location>
</feature>
<feature type="compositionally biased region" description="Polar residues" evidence="1">
    <location>
        <begin position="85"/>
        <end position="98"/>
    </location>
</feature>
<proteinExistence type="predicted"/>
<accession>A0ABP9K1K8</accession>
<evidence type="ECO:0000256" key="1">
    <source>
        <dbReference type="SAM" id="MobiDB-lite"/>
    </source>
</evidence>
<comment type="caution">
    <text evidence="2">The sequence shown here is derived from an EMBL/GenBank/DDBJ whole genome shotgun (WGS) entry which is preliminary data.</text>
</comment>
<protein>
    <submittedName>
        <fullName evidence="2">Uncharacterized protein</fullName>
    </submittedName>
</protein>
<reference evidence="3" key="1">
    <citation type="journal article" date="2019" name="Int. J. Syst. Evol. Microbiol.">
        <title>The Global Catalogue of Microorganisms (GCM) 10K type strain sequencing project: providing services to taxonomists for standard genome sequencing and annotation.</title>
        <authorList>
            <consortium name="The Broad Institute Genomics Platform"/>
            <consortium name="The Broad Institute Genome Sequencing Center for Infectious Disease"/>
            <person name="Wu L."/>
            <person name="Ma J."/>
        </authorList>
    </citation>
    <scope>NUCLEOTIDE SEQUENCE [LARGE SCALE GENOMIC DNA]</scope>
    <source>
        <strain evidence="3">JCM 18298</strain>
    </source>
</reference>
<evidence type="ECO:0000313" key="2">
    <source>
        <dbReference type="EMBL" id="GAA5048068.1"/>
    </source>
</evidence>
<dbReference type="EMBL" id="BAABJM010000001">
    <property type="protein sequence ID" value="GAA5048068.1"/>
    <property type="molecule type" value="Genomic_DNA"/>
</dbReference>
<name>A0ABP9K1K8_9NOCA</name>
<dbReference type="Proteomes" id="UP001500603">
    <property type="component" value="Unassembled WGS sequence"/>
</dbReference>
<feature type="region of interest" description="Disordered" evidence="1">
    <location>
        <begin position="1"/>
        <end position="36"/>
    </location>
</feature>
<evidence type="ECO:0000313" key="3">
    <source>
        <dbReference type="Proteomes" id="UP001500603"/>
    </source>
</evidence>
<organism evidence="2 3">
    <name type="scientific">Nocardia callitridis</name>
    <dbReference type="NCBI Taxonomy" id="648753"/>
    <lineage>
        <taxon>Bacteria</taxon>
        <taxon>Bacillati</taxon>
        <taxon>Actinomycetota</taxon>
        <taxon>Actinomycetes</taxon>
        <taxon>Mycobacteriales</taxon>
        <taxon>Nocardiaceae</taxon>
        <taxon>Nocardia</taxon>
    </lineage>
</organism>
<feature type="region of interest" description="Disordered" evidence="1">
    <location>
        <begin position="78"/>
        <end position="113"/>
    </location>
</feature>
<feature type="compositionally biased region" description="Polar residues" evidence="1">
    <location>
        <begin position="18"/>
        <end position="36"/>
    </location>
</feature>
<gene>
    <name evidence="2" type="ORF">GCM10023318_15370</name>
</gene>
<sequence>MTLSARRTPVAASHSRDTAASQSYWTTEQPASAQQHPWENLADRLVSQYAEFSSWRTRKYRAHLQIRPPDHSYHYAKAAAHATTEQTVDTTARQPSSKHLSDTSFERPTDASF</sequence>